<dbReference type="Proteomes" id="UP000828048">
    <property type="component" value="Chromosome 2"/>
</dbReference>
<accession>A0ACB7X3V4</accession>
<proteinExistence type="predicted"/>
<name>A0ACB7X3V4_9ERIC</name>
<sequence length="216" mass="24236">MGVEKARGYLLWYVDATKAANLTSVSNLESDENQRFTRLFVGYDACKYGFNFCRLLLFVDATFLKGTHKGCVLATYATDGNQGLLKSNDTVFPSEPHSYCIVHLKANLGKAFGKCMRKERHLPITELVDKIRSKGHEAKVWESYSECINPIRTISKADFIDIDDNVLLPPLSKRHPGRPRTQRIPSTSVLVRTVKCGRCGMVGHRNRGTCKEPLLG</sequence>
<evidence type="ECO:0000313" key="2">
    <source>
        <dbReference type="Proteomes" id="UP000828048"/>
    </source>
</evidence>
<keyword evidence="2" id="KW-1185">Reference proteome</keyword>
<evidence type="ECO:0000313" key="1">
    <source>
        <dbReference type="EMBL" id="KAH7835170.1"/>
    </source>
</evidence>
<comment type="caution">
    <text evidence="1">The sequence shown here is derived from an EMBL/GenBank/DDBJ whole genome shotgun (WGS) entry which is preliminary data.</text>
</comment>
<gene>
    <name evidence="1" type="ORF">Vadar_023515</name>
</gene>
<dbReference type="EMBL" id="CM037152">
    <property type="protein sequence ID" value="KAH7835170.1"/>
    <property type="molecule type" value="Genomic_DNA"/>
</dbReference>
<protein>
    <submittedName>
        <fullName evidence="1">Uncharacterized protein</fullName>
    </submittedName>
</protein>
<reference evidence="1 2" key="1">
    <citation type="journal article" date="2021" name="Hortic Res">
        <title>High-quality reference genome and annotation aids understanding of berry development for evergreen blueberry (Vaccinium darrowii).</title>
        <authorList>
            <person name="Yu J."/>
            <person name="Hulse-Kemp A.M."/>
            <person name="Babiker E."/>
            <person name="Staton M."/>
        </authorList>
    </citation>
    <scope>NUCLEOTIDE SEQUENCE [LARGE SCALE GENOMIC DNA]</scope>
    <source>
        <strain evidence="2">cv. NJ 8807/NJ 8810</strain>
        <tissue evidence="1">Young leaf</tissue>
    </source>
</reference>
<organism evidence="1 2">
    <name type="scientific">Vaccinium darrowii</name>
    <dbReference type="NCBI Taxonomy" id="229202"/>
    <lineage>
        <taxon>Eukaryota</taxon>
        <taxon>Viridiplantae</taxon>
        <taxon>Streptophyta</taxon>
        <taxon>Embryophyta</taxon>
        <taxon>Tracheophyta</taxon>
        <taxon>Spermatophyta</taxon>
        <taxon>Magnoliopsida</taxon>
        <taxon>eudicotyledons</taxon>
        <taxon>Gunneridae</taxon>
        <taxon>Pentapetalae</taxon>
        <taxon>asterids</taxon>
        <taxon>Ericales</taxon>
        <taxon>Ericaceae</taxon>
        <taxon>Vaccinioideae</taxon>
        <taxon>Vaccinieae</taxon>
        <taxon>Vaccinium</taxon>
    </lineage>
</organism>